<gene>
    <name evidence="5" type="ORF">METZ01_LOCUS254649</name>
</gene>
<dbReference type="AlphaFoldDB" id="A0A382IR12"/>
<evidence type="ECO:0000256" key="2">
    <source>
        <dbReference type="ARBA" id="ARBA00022603"/>
    </source>
</evidence>
<proteinExistence type="predicted"/>
<evidence type="ECO:0000313" key="5">
    <source>
        <dbReference type="EMBL" id="SVC01795.1"/>
    </source>
</evidence>
<evidence type="ECO:0000256" key="3">
    <source>
        <dbReference type="ARBA" id="ARBA00022679"/>
    </source>
</evidence>
<dbReference type="Gene3D" id="3.40.50.150">
    <property type="entry name" value="Vaccinia Virus protein VP39"/>
    <property type="match status" value="1"/>
</dbReference>
<dbReference type="SUPFAM" id="SSF53335">
    <property type="entry name" value="S-adenosyl-L-methionine-dependent methyltransferases"/>
    <property type="match status" value="1"/>
</dbReference>
<dbReference type="InterPro" id="IPR029063">
    <property type="entry name" value="SAM-dependent_MTases_sf"/>
</dbReference>
<evidence type="ECO:0000256" key="1">
    <source>
        <dbReference type="ARBA" id="ARBA00022553"/>
    </source>
</evidence>
<dbReference type="EMBL" id="UINC01068861">
    <property type="protein sequence ID" value="SVC01795.1"/>
    <property type="molecule type" value="Genomic_DNA"/>
</dbReference>
<dbReference type="PANTHER" id="PTHR32183:SF6">
    <property type="entry name" value="CYSTEINE SULFINATE DESULFINASE_CYSTEINE DESULFURASE AND RELATED ENZYMES"/>
    <property type="match status" value="1"/>
</dbReference>
<dbReference type="GO" id="GO:0032259">
    <property type="term" value="P:methylation"/>
    <property type="evidence" value="ECO:0007669"/>
    <property type="project" value="UniProtKB-KW"/>
</dbReference>
<sequence length="145" mass="16772">MFAKKKFEVTAIDFAPSAISYLKKLAVDSKVDIHAINTDIFNLSNNYYNQFNYVIEQTCFCAINPTMRNNYEQLVSNLLVKGGLLIGLWFPLDKNISEGGPPWATSIDEVKNLFSTRWKIEREEFSTLSIKPRKDREKLIVFRKV</sequence>
<keyword evidence="3" id="KW-0808">Transferase</keyword>
<keyword evidence="4" id="KW-0949">S-adenosyl-L-methionine</keyword>
<dbReference type="GO" id="GO:0008757">
    <property type="term" value="F:S-adenosylmethionine-dependent methyltransferase activity"/>
    <property type="evidence" value="ECO:0007669"/>
    <property type="project" value="InterPro"/>
</dbReference>
<evidence type="ECO:0000256" key="4">
    <source>
        <dbReference type="ARBA" id="ARBA00022691"/>
    </source>
</evidence>
<dbReference type="Pfam" id="PF05724">
    <property type="entry name" value="TPMT"/>
    <property type="match status" value="1"/>
</dbReference>
<evidence type="ECO:0008006" key="6">
    <source>
        <dbReference type="Google" id="ProtNLM"/>
    </source>
</evidence>
<dbReference type="InterPro" id="IPR008854">
    <property type="entry name" value="TPMT"/>
</dbReference>
<accession>A0A382IR12</accession>
<name>A0A382IR12_9ZZZZ</name>
<dbReference type="PROSITE" id="PS51585">
    <property type="entry name" value="SAM_MT_TPMT"/>
    <property type="match status" value="1"/>
</dbReference>
<keyword evidence="2" id="KW-0489">Methyltransferase</keyword>
<protein>
    <recommendedName>
        <fullName evidence="6">Methyltransferase domain-containing protein</fullName>
    </recommendedName>
</protein>
<keyword evidence="1" id="KW-0597">Phosphoprotein</keyword>
<dbReference type="PANTHER" id="PTHR32183">
    <property type="match status" value="1"/>
</dbReference>
<reference evidence="5" key="1">
    <citation type="submission" date="2018-05" db="EMBL/GenBank/DDBJ databases">
        <authorList>
            <person name="Lanie J.A."/>
            <person name="Ng W.-L."/>
            <person name="Kazmierczak K.M."/>
            <person name="Andrzejewski T.M."/>
            <person name="Davidsen T.M."/>
            <person name="Wayne K.J."/>
            <person name="Tettelin H."/>
            <person name="Glass J.I."/>
            <person name="Rusch D."/>
            <person name="Podicherti R."/>
            <person name="Tsui H.-C.T."/>
            <person name="Winkler M.E."/>
        </authorList>
    </citation>
    <scope>NUCLEOTIDE SEQUENCE</scope>
</reference>
<organism evidence="5">
    <name type="scientific">marine metagenome</name>
    <dbReference type="NCBI Taxonomy" id="408172"/>
    <lineage>
        <taxon>unclassified sequences</taxon>
        <taxon>metagenomes</taxon>
        <taxon>ecological metagenomes</taxon>
    </lineage>
</organism>